<evidence type="ECO:0000256" key="2">
    <source>
        <dbReference type="SAM" id="Coils"/>
    </source>
</evidence>
<dbReference type="InterPro" id="IPR015943">
    <property type="entry name" value="WD40/YVTN_repeat-like_dom_sf"/>
</dbReference>
<gene>
    <name evidence="3" type="ORF">DYB36_008102</name>
</gene>
<dbReference type="EMBL" id="QUSZ01004598">
    <property type="protein sequence ID" value="RHY13553.1"/>
    <property type="molecule type" value="Genomic_DNA"/>
</dbReference>
<feature type="repeat" description="WD" evidence="1">
    <location>
        <begin position="10"/>
        <end position="51"/>
    </location>
</feature>
<proteinExistence type="predicted"/>
<accession>A0A397B5U6</accession>
<dbReference type="Pfam" id="PF00400">
    <property type="entry name" value="WD40"/>
    <property type="match status" value="2"/>
</dbReference>
<keyword evidence="1" id="KW-0853">WD repeat</keyword>
<evidence type="ECO:0000313" key="4">
    <source>
        <dbReference type="Proteomes" id="UP000265427"/>
    </source>
</evidence>
<protein>
    <submittedName>
        <fullName evidence="3">Uncharacterized protein</fullName>
    </submittedName>
</protein>
<name>A0A397B5U6_APHAT</name>
<dbReference type="AlphaFoldDB" id="A0A397B5U6"/>
<evidence type="ECO:0000256" key="1">
    <source>
        <dbReference type="PROSITE-ProRule" id="PRU00221"/>
    </source>
</evidence>
<feature type="coiled-coil region" evidence="2">
    <location>
        <begin position="335"/>
        <end position="451"/>
    </location>
</feature>
<dbReference type="Gene3D" id="2.130.10.10">
    <property type="entry name" value="YVTN repeat-like/Quinoprotein amine dehydrogenase"/>
    <property type="match status" value="1"/>
</dbReference>
<comment type="caution">
    <text evidence="3">The sequence shown here is derived from an EMBL/GenBank/DDBJ whole genome shotgun (WGS) entry which is preliminary data.</text>
</comment>
<sequence>MNTCDLVANLRGHNGKVRSIYWNYDDSGLISAGMDGAVYQWDLDESKREGEFVQKGVPYYSAVCNREGTSVFAVGSDKMLKEIEFPASSLSKEFNADVTLGQIVMANSQRMLFAGATEADKLGTVRSYKFPLTGEFTEFQCLNGPITRMRISFDDLYLLVCGEDGVVCIFEIRDKEGRARAKDGRENTVFAEEILVTKSDLEEKNTLMIELKNKVDELTLHNEYQLRLKDMNYNEYLKELTEKFTHEIEQEKNKYEVLREDKNDIEMEYEERVKQIEEKHQQQMQEIEADYQQKIMKEVEKYQDVLHQRELQRSRWQQEQHALVSTHERYVAEVTEDFEQRLDEDRQLRMQMEDEREELHKEFSETKKQLEEDVDEEIESLKKRYEDKLAAEREATLRYKGENGIMKKKFTALQKDIEDQRDEIKNLLEKEKDLIEQIKALEKEIQSLKRVSPFDEKRIYDLKKKNQELEKFKFVLDYKIKELKRQIEPRENEISDMKDQIKEMDRELELFHKSNAQLDIMIGEQRKRLDKMQHDITRNRKYVTTDINVGDVDLDIQHEYTRQKEYLEKSVEVLKRKYAHDVTAHQQDNNHARSDNLALIQEINELRTALNVSKAALQKDKAILGTREYFTKKSGIDDDVGKVVENQRHEIDALRRSIKAMEERLDTARTGEINELRTALNVSKAALQKDKAILGTREYFTKKSGIGDGVGNVVENQRHEIDALRRFIKAMEERLDTARTNGIDG</sequence>
<feature type="coiled-coil region" evidence="2">
    <location>
        <begin position="480"/>
        <end position="507"/>
    </location>
</feature>
<dbReference type="SMART" id="SM00320">
    <property type="entry name" value="WD40"/>
    <property type="match status" value="2"/>
</dbReference>
<feature type="coiled-coil region" evidence="2">
    <location>
        <begin position="644"/>
        <end position="671"/>
    </location>
</feature>
<dbReference type="InterPro" id="IPR036322">
    <property type="entry name" value="WD40_repeat_dom_sf"/>
</dbReference>
<dbReference type="InterPro" id="IPR052993">
    <property type="entry name" value="CFA-57"/>
</dbReference>
<dbReference type="PANTHER" id="PTHR32215">
    <property type="entry name" value="CILIA- AND FLAGELLA-ASSOCIATED PROTEIN 57"/>
    <property type="match status" value="1"/>
</dbReference>
<dbReference type="PROSITE" id="PS50294">
    <property type="entry name" value="WD_REPEATS_REGION"/>
    <property type="match status" value="1"/>
</dbReference>
<feature type="coiled-coil region" evidence="2">
    <location>
        <begin position="201"/>
        <end position="297"/>
    </location>
</feature>
<dbReference type="InterPro" id="IPR001680">
    <property type="entry name" value="WD40_rpt"/>
</dbReference>
<organism evidence="3 4">
    <name type="scientific">Aphanomyces astaci</name>
    <name type="common">Crayfish plague agent</name>
    <dbReference type="NCBI Taxonomy" id="112090"/>
    <lineage>
        <taxon>Eukaryota</taxon>
        <taxon>Sar</taxon>
        <taxon>Stramenopiles</taxon>
        <taxon>Oomycota</taxon>
        <taxon>Saprolegniomycetes</taxon>
        <taxon>Saprolegniales</taxon>
        <taxon>Verrucalvaceae</taxon>
        <taxon>Aphanomyces</taxon>
    </lineage>
</organism>
<dbReference type="PANTHER" id="PTHR32215:SF0">
    <property type="entry name" value="CILIA- AND FLAGELLA-ASSOCIATED PROTEIN 57"/>
    <property type="match status" value="1"/>
</dbReference>
<evidence type="ECO:0000313" key="3">
    <source>
        <dbReference type="EMBL" id="RHY13553.1"/>
    </source>
</evidence>
<dbReference type="PROSITE" id="PS50082">
    <property type="entry name" value="WD_REPEATS_2"/>
    <property type="match status" value="1"/>
</dbReference>
<dbReference type="Proteomes" id="UP000265427">
    <property type="component" value="Unassembled WGS sequence"/>
</dbReference>
<dbReference type="SUPFAM" id="SSF50978">
    <property type="entry name" value="WD40 repeat-like"/>
    <property type="match status" value="1"/>
</dbReference>
<dbReference type="VEuPathDB" id="FungiDB:H257_07882"/>
<feature type="coiled-coil region" evidence="2">
    <location>
        <begin position="714"/>
        <end position="741"/>
    </location>
</feature>
<keyword evidence="2" id="KW-0175">Coiled coil</keyword>
<reference evidence="3 4" key="1">
    <citation type="submission" date="2018-08" db="EMBL/GenBank/DDBJ databases">
        <title>Aphanomyces genome sequencing and annotation.</title>
        <authorList>
            <person name="Minardi D."/>
            <person name="Oidtmann B."/>
            <person name="Van Der Giezen M."/>
            <person name="Studholme D.J."/>
        </authorList>
    </citation>
    <scope>NUCLEOTIDE SEQUENCE [LARGE SCALE GENOMIC DNA]</scope>
    <source>
        <strain evidence="3 4">Kv</strain>
    </source>
</reference>